<feature type="signal peptide" evidence="2">
    <location>
        <begin position="1"/>
        <end position="26"/>
    </location>
</feature>
<organism evidence="3 4">
    <name type="scientific">Actinidia rufa</name>
    <dbReference type="NCBI Taxonomy" id="165716"/>
    <lineage>
        <taxon>Eukaryota</taxon>
        <taxon>Viridiplantae</taxon>
        <taxon>Streptophyta</taxon>
        <taxon>Embryophyta</taxon>
        <taxon>Tracheophyta</taxon>
        <taxon>Spermatophyta</taxon>
        <taxon>Magnoliopsida</taxon>
        <taxon>eudicotyledons</taxon>
        <taxon>Gunneridae</taxon>
        <taxon>Pentapetalae</taxon>
        <taxon>asterids</taxon>
        <taxon>Ericales</taxon>
        <taxon>Actinidiaceae</taxon>
        <taxon>Actinidia</taxon>
    </lineage>
</organism>
<comment type="caution">
    <text evidence="3">The sequence shown here is derived from an EMBL/GenBank/DDBJ whole genome shotgun (WGS) entry which is preliminary data.</text>
</comment>
<reference evidence="3 4" key="1">
    <citation type="submission" date="2019-07" db="EMBL/GenBank/DDBJ databases">
        <title>De Novo Assembly of kiwifruit Actinidia rufa.</title>
        <authorList>
            <person name="Sugita-Konishi S."/>
            <person name="Sato K."/>
            <person name="Mori E."/>
            <person name="Abe Y."/>
            <person name="Kisaki G."/>
            <person name="Hamano K."/>
            <person name="Suezawa K."/>
            <person name="Otani M."/>
            <person name="Fukuda T."/>
            <person name="Manabe T."/>
            <person name="Gomi K."/>
            <person name="Tabuchi M."/>
            <person name="Akimitsu K."/>
            <person name="Kataoka I."/>
        </authorList>
    </citation>
    <scope>NUCLEOTIDE SEQUENCE [LARGE SCALE GENOMIC DNA]</scope>
    <source>
        <strain evidence="4">cv. Fuchu</strain>
    </source>
</reference>
<dbReference type="AlphaFoldDB" id="A0A7J0G5D0"/>
<name>A0A7J0G5D0_9ERIC</name>
<evidence type="ECO:0000256" key="2">
    <source>
        <dbReference type="SAM" id="SignalP"/>
    </source>
</evidence>
<gene>
    <name evidence="3" type="ORF">Acr_18g0001460</name>
</gene>
<evidence type="ECO:0000256" key="1">
    <source>
        <dbReference type="SAM" id="MobiDB-lite"/>
    </source>
</evidence>
<accession>A0A7J0G5D0</accession>
<dbReference type="Proteomes" id="UP000585474">
    <property type="component" value="Unassembled WGS sequence"/>
</dbReference>
<evidence type="ECO:0000313" key="4">
    <source>
        <dbReference type="Proteomes" id="UP000585474"/>
    </source>
</evidence>
<keyword evidence="2" id="KW-0732">Signal</keyword>
<sequence length="80" mass="9003">MESRLSALIIVLLLGMVVTFSQICYGREITTHLCESKRDVMGVSGRDDSSYHRRIVHGPPTPDYHRTTHQWSNAPPPGNL</sequence>
<keyword evidence="4" id="KW-1185">Reference proteome</keyword>
<evidence type="ECO:0000313" key="3">
    <source>
        <dbReference type="EMBL" id="GFZ05976.1"/>
    </source>
</evidence>
<protein>
    <submittedName>
        <fullName evidence="3">Uncharacterized protein</fullName>
    </submittedName>
</protein>
<proteinExistence type="predicted"/>
<feature type="chain" id="PRO_5029443127" evidence="2">
    <location>
        <begin position="27"/>
        <end position="80"/>
    </location>
</feature>
<feature type="compositionally biased region" description="Basic and acidic residues" evidence="1">
    <location>
        <begin position="42"/>
        <end position="51"/>
    </location>
</feature>
<feature type="region of interest" description="Disordered" evidence="1">
    <location>
        <begin position="42"/>
        <end position="80"/>
    </location>
</feature>
<dbReference type="EMBL" id="BJWL01000018">
    <property type="protein sequence ID" value="GFZ05976.1"/>
    <property type="molecule type" value="Genomic_DNA"/>
</dbReference>